<evidence type="ECO:0000259" key="7">
    <source>
        <dbReference type="Pfam" id="PF23186"/>
    </source>
</evidence>
<protein>
    <submittedName>
        <fullName evidence="8">Methyltransferase</fullName>
    </submittedName>
</protein>
<reference evidence="8 9" key="1">
    <citation type="submission" date="2019-07" db="EMBL/GenBank/DDBJ databases">
        <title>Georgenia wutianyii sp. nov. and Georgenia *** sp. nov. isolated from plateau pika (Ochotona curzoniae) in the Qinghai-Tibet plateau of China.</title>
        <authorList>
            <person name="Tian Z."/>
        </authorList>
    </citation>
    <scope>NUCLEOTIDE SEQUENCE [LARGE SCALE GENOMIC DNA]</scope>
    <source>
        <strain evidence="8 9">Z446</strain>
    </source>
</reference>
<keyword evidence="3 8" id="KW-0808">Transferase</keyword>
<keyword evidence="4" id="KW-0949">S-adenosyl-L-methionine</keyword>
<dbReference type="InterPro" id="IPR007848">
    <property type="entry name" value="Small_mtfrase_dom"/>
</dbReference>
<dbReference type="PROSITE" id="PS00092">
    <property type="entry name" value="N6_MTASE"/>
    <property type="match status" value="1"/>
</dbReference>
<dbReference type="InterPro" id="IPR029063">
    <property type="entry name" value="SAM-dependent_MTases_sf"/>
</dbReference>
<feature type="domain" description="DUF7059" evidence="7">
    <location>
        <begin position="26"/>
        <end position="107"/>
    </location>
</feature>
<dbReference type="InterPro" id="IPR052190">
    <property type="entry name" value="Euk-Arch_PrmC-MTase"/>
</dbReference>
<dbReference type="GO" id="GO:0008276">
    <property type="term" value="F:protein methyltransferase activity"/>
    <property type="evidence" value="ECO:0007669"/>
    <property type="project" value="TreeGrafter"/>
</dbReference>
<evidence type="ECO:0000256" key="1">
    <source>
        <dbReference type="ARBA" id="ARBA00006149"/>
    </source>
</evidence>
<dbReference type="AlphaFoldDB" id="A0A552WL26"/>
<accession>A0A552WL26</accession>
<dbReference type="GO" id="GO:0008170">
    <property type="term" value="F:N-methyltransferase activity"/>
    <property type="evidence" value="ECO:0007669"/>
    <property type="project" value="UniProtKB-ARBA"/>
</dbReference>
<evidence type="ECO:0000256" key="3">
    <source>
        <dbReference type="ARBA" id="ARBA00022679"/>
    </source>
</evidence>
<dbReference type="GO" id="GO:0003676">
    <property type="term" value="F:nucleic acid binding"/>
    <property type="evidence" value="ECO:0007669"/>
    <property type="project" value="InterPro"/>
</dbReference>
<evidence type="ECO:0000313" key="9">
    <source>
        <dbReference type="Proteomes" id="UP000318693"/>
    </source>
</evidence>
<evidence type="ECO:0000256" key="5">
    <source>
        <dbReference type="SAM" id="MobiDB-lite"/>
    </source>
</evidence>
<dbReference type="GO" id="GO:0035657">
    <property type="term" value="C:eRF1 methyltransferase complex"/>
    <property type="evidence" value="ECO:0007669"/>
    <property type="project" value="TreeGrafter"/>
</dbReference>
<proteinExistence type="inferred from homology"/>
<dbReference type="InterPro" id="IPR002052">
    <property type="entry name" value="DNA_methylase_N6_adenine_CS"/>
</dbReference>
<keyword evidence="2 8" id="KW-0489">Methyltransferase</keyword>
<organism evidence="8 9">
    <name type="scientific">Georgenia yuyongxinii</name>
    <dbReference type="NCBI Taxonomy" id="2589797"/>
    <lineage>
        <taxon>Bacteria</taxon>
        <taxon>Bacillati</taxon>
        <taxon>Actinomycetota</taxon>
        <taxon>Actinomycetes</taxon>
        <taxon>Micrococcales</taxon>
        <taxon>Bogoriellaceae</taxon>
        <taxon>Georgenia</taxon>
    </lineage>
</organism>
<dbReference type="SUPFAM" id="SSF53335">
    <property type="entry name" value="S-adenosyl-L-methionine-dependent methyltransferases"/>
    <property type="match status" value="1"/>
</dbReference>
<evidence type="ECO:0000256" key="2">
    <source>
        <dbReference type="ARBA" id="ARBA00022603"/>
    </source>
</evidence>
<dbReference type="CDD" id="cd02440">
    <property type="entry name" value="AdoMet_MTases"/>
    <property type="match status" value="1"/>
</dbReference>
<evidence type="ECO:0000313" key="8">
    <source>
        <dbReference type="EMBL" id="TRW43480.1"/>
    </source>
</evidence>
<dbReference type="InterPro" id="IPR055487">
    <property type="entry name" value="DUF7059"/>
</dbReference>
<feature type="region of interest" description="Disordered" evidence="5">
    <location>
        <begin position="418"/>
        <end position="450"/>
    </location>
</feature>
<evidence type="ECO:0000259" key="6">
    <source>
        <dbReference type="Pfam" id="PF05175"/>
    </source>
</evidence>
<comment type="similarity">
    <text evidence="1">Belongs to the eukaryotic/archaeal PrmC-related family.</text>
</comment>
<dbReference type="GO" id="GO:0008757">
    <property type="term" value="F:S-adenosylmethionine-dependent methyltransferase activity"/>
    <property type="evidence" value="ECO:0007669"/>
    <property type="project" value="TreeGrafter"/>
</dbReference>
<dbReference type="RefSeq" id="WP_143419749.1">
    <property type="nucleotide sequence ID" value="NZ_VJXR01000080.1"/>
</dbReference>
<dbReference type="Gene3D" id="3.40.50.150">
    <property type="entry name" value="Vaccinia Virus protein VP39"/>
    <property type="match status" value="1"/>
</dbReference>
<dbReference type="Proteomes" id="UP000318693">
    <property type="component" value="Unassembled WGS sequence"/>
</dbReference>
<dbReference type="Pfam" id="PF05175">
    <property type="entry name" value="MTS"/>
    <property type="match status" value="1"/>
</dbReference>
<gene>
    <name evidence="8" type="ORF">FJ693_17540</name>
</gene>
<sequence>MTARPSPAPPAGPATDVGVLRRDLGAARFTVDGVGDLLGDVAGAALHREQRVPALRLARGVDSPAATLVRLFMLGDEVTTAELTAALPGTGPAGAQALGLVARAGAGHADPVRATVDLRPYAAADAAGAAHWWVASDLGEVSTGTSLRADHVLGIGGASTTLAQLTVRDPRPRVLDLGTGCGVQALHAARHSEHVVATDISARALGFAAFNAALAGTDLDLRRGSLLEPVAGEAFDLVVSNPPFVITPTAAYEAGLPLMEYRDGGRGGDLLVHELITAVGAHLAPGGVAQLLGNWEHHGREDWRDRVLGWLAASGLDGWVVQREVQDPAEYAELWLRDGGLRPEVDRPGYEAAYAAWLGDFETRGVEAVGFGYVLLRRPGHAGRPWHRVEEVSGPVRQPLGQHVLDVLAARDWLAERGVPDGGAPSARVPDDGGAPGDRVPAGGGTPSARVPAGARGLTVLADHRFAVAPDVTEERFLTPGASDPQVIQLRQGGGLGRVVRPGTLVAGAVGACDGELTLGQIIGGLAALLDLRADDVAAEVLPAARELLLDGFLRPVS</sequence>
<dbReference type="GO" id="GO:0032259">
    <property type="term" value="P:methylation"/>
    <property type="evidence" value="ECO:0007669"/>
    <property type="project" value="UniProtKB-KW"/>
</dbReference>
<dbReference type="Pfam" id="PF23186">
    <property type="entry name" value="DUF7059"/>
    <property type="match status" value="1"/>
</dbReference>
<keyword evidence="9" id="KW-1185">Reference proteome</keyword>
<evidence type="ECO:0000256" key="4">
    <source>
        <dbReference type="ARBA" id="ARBA00022691"/>
    </source>
</evidence>
<dbReference type="PANTHER" id="PTHR45875:SF1">
    <property type="entry name" value="METHYLTRANSFERASE N6AMT1"/>
    <property type="match status" value="1"/>
</dbReference>
<name>A0A552WL26_9MICO</name>
<feature type="domain" description="Methyltransferase small" evidence="6">
    <location>
        <begin position="161"/>
        <end position="249"/>
    </location>
</feature>
<dbReference type="PANTHER" id="PTHR45875">
    <property type="entry name" value="METHYLTRANSFERASE N6AMT1"/>
    <property type="match status" value="1"/>
</dbReference>
<comment type="caution">
    <text evidence="8">The sequence shown here is derived from an EMBL/GenBank/DDBJ whole genome shotgun (WGS) entry which is preliminary data.</text>
</comment>
<dbReference type="EMBL" id="VJXR01000080">
    <property type="protein sequence ID" value="TRW43480.1"/>
    <property type="molecule type" value="Genomic_DNA"/>
</dbReference>